<keyword evidence="1" id="KW-0472">Membrane</keyword>
<feature type="transmembrane region" description="Helical" evidence="1">
    <location>
        <begin position="91"/>
        <end position="108"/>
    </location>
</feature>
<feature type="transmembrane region" description="Helical" evidence="1">
    <location>
        <begin position="260"/>
        <end position="279"/>
    </location>
</feature>
<protein>
    <submittedName>
        <fullName evidence="3">Putative transmembrane protein</fullName>
    </submittedName>
</protein>
<dbReference type="Pfam" id="PF07786">
    <property type="entry name" value="HGSNAT_cat"/>
    <property type="match status" value="1"/>
</dbReference>
<organism evidence="3 4">
    <name type="scientific">Bacteroides coprosuis DSM 18011</name>
    <dbReference type="NCBI Taxonomy" id="679937"/>
    <lineage>
        <taxon>Bacteria</taxon>
        <taxon>Pseudomonadati</taxon>
        <taxon>Bacteroidota</taxon>
        <taxon>Bacteroidia</taxon>
        <taxon>Bacteroidales</taxon>
        <taxon>Bacteroidaceae</taxon>
        <taxon>Bacteroides</taxon>
    </lineage>
</organism>
<feature type="transmembrane region" description="Helical" evidence="1">
    <location>
        <begin position="51"/>
        <end position="71"/>
    </location>
</feature>
<evidence type="ECO:0000313" key="3">
    <source>
        <dbReference type="EMBL" id="EGJ72223.1"/>
    </source>
</evidence>
<accession>F3ZSY2</accession>
<keyword evidence="1" id="KW-1133">Transmembrane helix</keyword>
<dbReference type="PANTHER" id="PTHR31061">
    <property type="entry name" value="LD22376P"/>
    <property type="match status" value="1"/>
</dbReference>
<dbReference type="eggNOG" id="COG4299">
    <property type="taxonomic scope" value="Bacteria"/>
</dbReference>
<feature type="transmembrane region" description="Helical" evidence="1">
    <location>
        <begin position="291"/>
        <end position="312"/>
    </location>
</feature>
<name>F3ZSY2_9BACE</name>
<dbReference type="HOGENOM" id="CLU_029171_4_0_10"/>
<evidence type="ECO:0000313" key="4">
    <source>
        <dbReference type="Proteomes" id="UP000018439"/>
    </source>
</evidence>
<feature type="transmembrane region" description="Helical" evidence="1">
    <location>
        <begin position="230"/>
        <end position="248"/>
    </location>
</feature>
<feature type="transmembrane region" description="Helical" evidence="1">
    <location>
        <begin position="12"/>
        <end position="31"/>
    </location>
</feature>
<feature type="transmembrane region" description="Helical" evidence="1">
    <location>
        <begin position="120"/>
        <end position="139"/>
    </location>
</feature>
<dbReference type="InterPro" id="IPR012429">
    <property type="entry name" value="HGSNAT_cat"/>
</dbReference>
<feature type="transmembrane region" description="Helical" evidence="1">
    <location>
        <begin position="146"/>
        <end position="164"/>
    </location>
</feature>
<keyword evidence="1 3" id="KW-0812">Transmembrane</keyword>
<evidence type="ECO:0000256" key="1">
    <source>
        <dbReference type="SAM" id="Phobius"/>
    </source>
</evidence>
<feature type="domain" description="Heparan-alpha-glucosaminide N-acetyltransferase catalytic" evidence="2">
    <location>
        <begin position="10"/>
        <end position="228"/>
    </location>
</feature>
<proteinExistence type="predicted"/>
<feature type="transmembrane region" description="Helical" evidence="1">
    <location>
        <begin position="197"/>
        <end position="218"/>
    </location>
</feature>
<gene>
    <name evidence="3" type="ORF">Bcop_2049</name>
</gene>
<feature type="transmembrane region" description="Helical" evidence="1">
    <location>
        <begin position="332"/>
        <end position="355"/>
    </location>
</feature>
<keyword evidence="4" id="KW-1185">Reference proteome</keyword>
<dbReference type="Proteomes" id="UP000018439">
    <property type="component" value="Chromosome"/>
</dbReference>
<dbReference type="EMBL" id="CM001167">
    <property type="protein sequence ID" value="EGJ72223.1"/>
    <property type="molecule type" value="Genomic_DNA"/>
</dbReference>
<sequence length="363" mass="41245">MVNKIEDSKRLLSLDVLRGITVAGMILVNNTGSCGYNYTALRHASWDGLNFADLVFPMFMFMMGISTYISLRKYENNKKTAFYKIFKRTSLLIIIGLFMECIITWIEVGLNLSTLRLMGVMQRLGLCYGITALLSLYVPHKYLLKIALSVLLGYFIIQIVGSGFDKSAENVIGVVDRSVLGVNHIYLQGKQFVDPEGVLSTLPAIAQVMIGFFCGRKILEKREHKQQMLILYRLGSLFLFVGFVFSYVCPINKRLWSPTFVLVTSGVACMALSLLIDTLDIKQKKHWSRFFEVFGANPLILYVVASILAPLLKHFNVHQLLFNNILNPLFGAYLGSFMYGFSLLLILWIMGFILFKKRIYIKI</sequence>
<evidence type="ECO:0000259" key="2">
    <source>
        <dbReference type="Pfam" id="PF07786"/>
    </source>
</evidence>
<reference evidence="3 4" key="1">
    <citation type="journal article" date="2011" name="Stand. Genomic Sci.">
        <title>Non-contiguous finished genome sequence of Bacteroides coprosuis type strain (PC139).</title>
        <authorList>
            <person name="Land M."/>
            <person name="Held B."/>
            <person name="Gronow S."/>
            <person name="Abt B."/>
            <person name="Lucas S."/>
            <person name="Del Rio T.G."/>
            <person name="Nolan M."/>
            <person name="Tice H."/>
            <person name="Cheng J.F."/>
            <person name="Pitluck S."/>
            <person name="Liolios K."/>
            <person name="Pagani I."/>
            <person name="Ivanova N."/>
            <person name="Mavromatis K."/>
            <person name="Mikhailova N."/>
            <person name="Pati A."/>
            <person name="Tapia R."/>
            <person name="Han C."/>
            <person name="Goodwin L."/>
            <person name="Chen A."/>
            <person name="Palaniappan K."/>
            <person name="Hauser L."/>
            <person name="Brambilla E.M."/>
            <person name="Rohde M."/>
            <person name="Goker M."/>
            <person name="Detter J.C."/>
            <person name="Woyke T."/>
            <person name="Bristow J."/>
            <person name="Eisen J.A."/>
            <person name="Markowitz V."/>
            <person name="Hugenholtz P."/>
            <person name="Kyrpides N.C."/>
            <person name="Klenk H.P."/>
            <person name="Lapidus A."/>
        </authorList>
    </citation>
    <scope>NUCLEOTIDE SEQUENCE [LARGE SCALE GENOMIC DNA]</scope>
    <source>
        <strain evidence="3 4">DSM 18011</strain>
    </source>
</reference>
<dbReference type="STRING" id="679937.Bcop_2049"/>
<dbReference type="PANTHER" id="PTHR31061:SF24">
    <property type="entry name" value="LD22376P"/>
    <property type="match status" value="1"/>
</dbReference>
<dbReference type="AlphaFoldDB" id="F3ZSY2"/>